<dbReference type="GO" id="GO:0005829">
    <property type="term" value="C:cytosol"/>
    <property type="evidence" value="ECO:0007669"/>
    <property type="project" value="TreeGrafter"/>
</dbReference>
<dbReference type="Proteomes" id="UP001139410">
    <property type="component" value="Unassembled WGS sequence"/>
</dbReference>
<accession>A0A9X1TV05</accession>
<dbReference type="InterPro" id="IPR035959">
    <property type="entry name" value="RutC-like_sf"/>
</dbReference>
<dbReference type="Pfam" id="PF01042">
    <property type="entry name" value="Ribonuc_L-PSP"/>
    <property type="match status" value="1"/>
</dbReference>
<dbReference type="FunFam" id="3.30.1330.40:FF:000001">
    <property type="entry name" value="L-PSP family endoribonuclease"/>
    <property type="match status" value="1"/>
</dbReference>
<dbReference type="InterPro" id="IPR006175">
    <property type="entry name" value="YjgF/YER057c/UK114"/>
</dbReference>
<dbReference type="Gene3D" id="3.30.1330.40">
    <property type="entry name" value="RutC-like"/>
    <property type="match status" value="1"/>
</dbReference>
<gene>
    <name evidence="3" type="ORF">LVY65_00965</name>
</gene>
<comment type="caution">
    <text evidence="3">The sequence shown here is derived from an EMBL/GenBank/DDBJ whole genome shotgun (WGS) entry which is preliminary data.</text>
</comment>
<evidence type="ECO:0000256" key="1">
    <source>
        <dbReference type="ARBA" id="ARBA00010552"/>
    </source>
</evidence>
<dbReference type="SUPFAM" id="SSF55298">
    <property type="entry name" value="YjgF-like"/>
    <property type="match status" value="1"/>
</dbReference>
<dbReference type="RefSeq" id="WP_235066145.1">
    <property type="nucleotide sequence ID" value="NZ_JAKFGM010000001.1"/>
</dbReference>
<dbReference type="EMBL" id="JAKFGM010000001">
    <property type="protein sequence ID" value="MCF2513639.1"/>
    <property type="molecule type" value="Genomic_DNA"/>
</dbReference>
<evidence type="ECO:0000313" key="3">
    <source>
        <dbReference type="EMBL" id="MCF2513639.1"/>
    </source>
</evidence>
<evidence type="ECO:0000313" key="4">
    <source>
        <dbReference type="Proteomes" id="UP001139410"/>
    </source>
</evidence>
<protein>
    <submittedName>
        <fullName evidence="3">RidA family protein</fullName>
    </submittedName>
</protein>
<organism evidence="3 4">
    <name type="scientific">Sphingomonas cremea</name>
    <dbReference type="NCBI Taxonomy" id="2904799"/>
    <lineage>
        <taxon>Bacteria</taxon>
        <taxon>Pseudomonadati</taxon>
        <taxon>Pseudomonadota</taxon>
        <taxon>Alphaproteobacteria</taxon>
        <taxon>Sphingomonadales</taxon>
        <taxon>Sphingomonadaceae</taxon>
        <taxon>Sphingomonas</taxon>
    </lineage>
</organism>
<name>A0A9X1TV05_9SPHN</name>
<evidence type="ECO:0000256" key="2">
    <source>
        <dbReference type="SAM" id="SignalP"/>
    </source>
</evidence>
<sequence length="154" mass="16237">MKSVWLATASIIFAFSSSTQSSAAQRPVIEHIGKPTLNGQPLPFSQAVRVGDMLYLSGQIGIGADNKLPEGIEAQSRQAMDNIAAVLKGAGLGWGDVVKCTVMLDNMADWPAFNKIYVGYFGDAPKPARSAFGADGLALGALLEVECMAYAGKR</sequence>
<dbReference type="PANTHER" id="PTHR11803:SF39">
    <property type="entry name" value="2-IMINOBUTANOATE_2-IMINOPROPANOATE DEAMINASE"/>
    <property type="match status" value="1"/>
</dbReference>
<dbReference type="AlphaFoldDB" id="A0A9X1TV05"/>
<keyword evidence="2" id="KW-0732">Signal</keyword>
<comment type="similarity">
    <text evidence="1">Belongs to the RutC family.</text>
</comment>
<dbReference type="PANTHER" id="PTHR11803">
    <property type="entry name" value="2-IMINOBUTANOATE/2-IMINOPROPANOATE DEAMINASE RIDA"/>
    <property type="match status" value="1"/>
</dbReference>
<keyword evidence="4" id="KW-1185">Reference proteome</keyword>
<feature type="signal peptide" evidence="2">
    <location>
        <begin position="1"/>
        <end position="23"/>
    </location>
</feature>
<reference evidence="3" key="1">
    <citation type="submission" date="2022-01" db="EMBL/GenBank/DDBJ databases">
        <authorList>
            <person name="Jo J.-H."/>
            <person name="Im W.-T."/>
        </authorList>
    </citation>
    <scope>NUCLEOTIDE SEQUENCE</scope>
    <source>
        <strain evidence="3">G124</strain>
    </source>
</reference>
<dbReference type="GO" id="GO:0019239">
    <property type="term" value="F:deaminase activity"/>
    <property type="evidence" value="ECO:0007669"/>
    <property type="project" value="TreeGrafter"/>
</dbReference>
<feature type="chain" id="PRO_5040927093" evidence="2">
    <location>
        <begin position="24"/>
        <end position="154"/>
    </location>
</feature>
<dbReference type="CDD" id="cd00448">
    <property type="entry name" value="YjgF_YER057c_UK114_family"/>
    <property type="match status" value="1"/>
</dbReference>
<proteinExistence type="inferred from homology"/>